<evidence type="ECO:0000313" key="2">
    <source>
        <dbReference type="Proteomes" id="UP000234327"/>
    </source>
</evidence>
<accession>A0A2H1JIP9</accession>
<evidence type="ECO:0000313" key="1">
    <source>
        <dbReference type="EMBL" id="SMX87337.1"/>
    </source>
</evidence>
<organism evidence="1 2">
    <name type="scientific">Brevibacterium aurantiacum</name>
    <dbReference type="NCBI Taxonomy" id="273384"/>
    <lineage>
        <taxon>Bacteria</taxon>
        <taxon>Bacillati</taxon>
        <taxon>Actinomycetota</taxon>
        <taxon>Actinomycetes</taxon>
        <taxon>Micrococcales</taxon>
        <taxon>Brevibacteriaceae</taxon>
        <taxon>Brevibacterium</taxon>
    </lineage>
</organism>
<proteinExistence type="predicted"/>
<dbReference type="Proteomes" id="UP000234327">
    <property type="component" value="Unassembled WGS sequence"/>
</dbReference>
<protein>
    <submittedName>
        <fullName evidence="1">Uncharacterized protein</fullName>
    </submittedName>
</protein>
<gene>
    <name evidence="1" type="ORF">BAURA63_02303</name>
</gene>
<sequence>MMVGHALACECKKWWCGPHPSRGRNPHHHKQVKATPTKGVAFTLKEYCGS</sequence>
<dbReference type="AlphaFoldDB" id="A0A2H1JIP9"/>
<dbReference type="EMBL" id="FXYZ01000009">
    <property type="protein sequence ID" value="SMX87337.1"/>
    <property type="molecule type" value="Genomic_DNA"/>
</dbReference>
<feature type="non-terminal residue" evidence="1">
    <location>
        <position position="50"/>
    </location>
</feature>
<name>A0A2H1JIP9_BREAU</name>
<reference evidence="1 2" key="1">
    <citation type="submission" date="2017-03" db="EMBL/GenBank/DDBJ databases">
        <authorList>
            <person name="Afonso C.L."/>
            <person name="Miller P.J."/>
            <person name="Scott M.A."/>
            <person name="Spackman E."/>
            <person name="Goraichik I."/>
            <person name="Dimitrov K.M."/>
            <person name="Suarez D.L."/>
            <person name="Swayne D.E."/>
        </authorList>
    </citation>
    <scope>NUCLEOTIDE SEQUENCE [LARGE SCALE GENOMIC DNA]</scope>
    <source>
        <strain evidence="2">6(3)</strain>
    </source>
</reference>